<feature type="domain" description="Peptidase M3A/M3B catalytic" evidence="7">
    <location>
        <begin position="204"/>
        <end position="583"/>
    </location>
</feature>
<comment type="function">
    <text evidence="6">Has oligopeptidase activity and degrades a variety of small bioactive peptides.</text>
</comment>
<dbReference type="InterPro" id="IPR001567">
    <property type="entry name" value="Pept_M3A_M3B_dom"/>
</dbReference>
<dbReference type="Gene3D" id="1.10.1370.20">
    <property type="entry name" value="Oligoendopeptidase f, C-terminal domain"/>
    <property type="match status" value="1"/>
</dbReference>
<proteinExistence type="inferred from homology"/>
<keyword evidence="4 6" id="KW-0862">Zinc</keyword>
<keyword evidence="5 6" id="KW-0482">Metalloprotease</keyword>
<evidence type="ECO:0000259" key="7">
    <source>
        <dbReference type="Pfam" id="PF01432"/>
    </source>
</evidence>
<feature type="domain" description="Oligopeptidase F N-terminal" evidence="8">
    <location>
        <begin position="114"/>
        <end position="183"/>
    </location>
</feature>
<dbReference type="Pfam" id="PF01432">
    <property type="entry name" value="Peptidase_M3"/>
    <property type="match status" value="1"/>
</dbReference>
<dbReference type="InterPro" id="IPR013647">
    <property type="entry name" value="OligopepF_N_dom"/>
</dbReference>
<comment type="similarity">
    <text evidence="6">Belongs to the peptidase M3B family.</text>
</comment>
<evidence type="ECO:0000256" key="4">
    <source>
        <dbReference type="ARBA" id="ARBA00022833"/>
    </source>
</evidence>
<name>A0A9D9H343_9FIRM</name>
<dbReference type="InterPro" id="IPR004438">
    <property type="entry name" value="Peptidase_M3B"/>
</dbReference>
<dbReference type="EMBL" id="JADIMX010000052">
    <property type="protein sequence ID" value="MBO8434209.1"/>
    <property type="molecule type" value="Genomic_DNA"/>
</dbReference>
<evidence type="ECO:0000313" key="9">
    <source>
        <dbReference type="EMBL" id="MBO8434209.1"/>
    </source>
</evidence>
<comment type="caution">
    <text evidence="9">The sequence shown here is derived from an EMBL/GenBank/DDBJ whole genome shotgun (WGS) entry which is preliminary data.</text>
</comment>
<evidence type="ECO:0000313" key="10">
    <source>
        <dbReference type="Proteomes" id="UP000823611"/>
    </source>
</evidence>
<keyword evidence="1 6" id="KW-0645">Protease</keyword>
<reference evidence="9" key="2">
    <citation type="journal article" date="2021" name="PeerJ">
        <title>Extensive microbial diversity within the chicken gut microbiome revealed by metagenomics and culture.</title>
        <authorList>
            <person name="Gilroy R."/>
            <person name="Ravi A."/>
            <person name="Getino M."/>
            <person name="Pursley I."/>
            <person name="Horton D.L."/>
            <person name="Alikhan N.F."/>
            <person name="Baker D."/>
            <person name="Gharbi K."/>
            <person name="Hall N."/>
            <person name="Watson M."/>
            <person name="Adriaenssens E.M."/>
            <person name="Foster-Nyarko E."/>
            <person name="Jarju S."/>
            <person name="Secka A."/>
            <person name="Antonio M."/>
            <person name="Oren A."/>
            <person name="Chaudhuri R.R."/>
            <person name="La Ragione R."/>
            <person name="Hildebrand F."/>
            <person name="Pallen M.J."/>
        </authorList>
    </citation>
    <scope>NUCLEOTIDE SEQUENCE</scope>
    <source>
        <strain evidence="9">F6-4510</strain>
    </source>
</reference>
<evidence type="ECO:0000256" key="1">
    <source>
        <dbReference type="ARBA" id="ARBA00022670"/>
    </source>
</evidence>
<accession>A0A9D9H343</accession>
<dbReference type="Proteomes" id="UP000823611">
    <property type="component" value="Unassembled WGS sequence"/>
</dbReference>
<dbReference type="SUPFAM" id="SSF55486">
    <property type="entry name" value="Metalloproteases ('zincins'), catalytic domain"/>
    <property type="match status" value="1"/>
</dbReference>
<keyword evidence="2 6" id="KW-0479">Metal-binding</keyword>
<evidence type="ECO:0000256" key="2">
    <source>
        <dbReference type="ARBA" id="ARBA00022723"/>
    </source>
</evidence>
<dbReference type="GO" id="GO:0006508">
    <property type="term" value="P:proteolysis"/>
    <property type="evidence" value="ECO:0007669"/>
    <property type="project" value="UniProtKB-KW"/>
</dbReference>
<evidence type="ECO:0000256" key="3">
    <source>
        <dbReference type="ARBA" id="ARBA00022801"/>
    </source>
</evidence>
<dbReference type="Gene3D" id="1.10.287.830">
    <property type="entry name" value="putative peptidase helix hairpin domain like"/>
    <property type="match status" value="1"/>
</dbReference>
<protein>
    <recommendedName>
        <fullName evidence="6">Oligopeptidase F</fullName>
        <ecNumber evidence="6">3.4.24.-</ecNumber>
    </recommendedName>
</protein>
<dbReference type="InterPro" id="IPR045090">
    <property type="entry name" value="Pept_M3A_M3B"/>
</dbReference>
<dbReference type="InterPro" id="IPR042088">
    <property type="entry name" value="OligoPept_F_C"/>
</dbReference>
<dbReference type="Gene3D" id="1.20.140.70">
    <property type="entry name" value="Oligopeptidase f, N-terminal domain"/>
    <property type="match status" value="1"/>
</dbReference>
<evidence type="ECO:0000259" key="8">
    <source>
        <dbReference type="Pfam" id="PF08439"/>
    </source>
</evidence>
<dbReference type="CDD" id="cd09608">
    <property type="entry name" value="M3B_PepF"/>
    <property type="match status" value="1"/>
</dbReference>
<dbReference type="AlphaFoldDB" id="A0A9D9H343"/>
<dbReference type="Pfam" id="PF08439">
    <property type="entry name" value="Peptidase_M3_N"/>
    <property type="match status" value="1"/>
</dbReference>
<dbReference type="EC" id="3.4.24.-" evidence="6"/>
<dbReference type="PANTHER" id="PTHR11804">
    <property type="entry name" value="PROTEASE M3 THIMET OLIGOPEPTIDASE-RELATED"/>
    <property type="match status" value="1"/>
</dbReference>
<dbReference type="GO" id="GO:0046872">
    <property type="term" value="F:metal ion binding"/>
    <property type="evidence" value="ECO:0007669"/>
    <property type="project" value="UniProtKB-UniRule"/>
</dbReference>
<organism evidence="9 10">
    <name type="scientific">Candidatus Fimicola merdigallinarum</name>
    <dbReference type="NCBI Taxonomy" id="2840819"/>
    <lineage>
        <taxon>Bacteria</taxon>
        <taxon>Bacillati</taxon>
        <taxon>Bacillota</taxon>
        <taxon>Clostridia</taxon>
        <taxon>Lachnospirales</taxon>
        <taxon>Lachnospiraceae</taxon>
        <taxon>Lachnospiraceae incertae sedis</taxon>
        <taxon>Candidatus Fimicola</taxon>
    </lineage>
</organism>
<reference evidence="9" key="1">
    <citation type="submission" date="2020-10" db="EMBL/GenBank/DDBJ databases">
        <authorList>
            <person name="Gilroy R."/>
        </authorList>
    </citation>
    <scope>NUCLEOTIDE SEQUENCE</scope>
    <source>
        <strain evidence="9">F6-4510</strain>
    </source>
</reference>
<dbReference type="NCBIfam" id="TIGR00181">
    <property type="entry name" value="pepF"/>
    <property type="match status" value="1"/>
</dbReference>
<comment type="cofactor">
    <cofactor evidence="6">
        <name>Zn(2+)</name>
        <dbReference type="ChEBI" id="CHEBI:29105"/>
    </cofactor>
    <text evidence="6">Binds 1 zinc ion.</text>
</comment>
<gene>
    <name evidence="9" type="primary">pepF</name>
    <name evidence="9" type="ORF">IAC55_02650</name>
</gene>
<evidence type="ECO:0000256" key="5">
    <source>
        <dbReference type="ARBA" id="ARBA00023049"/>
    </source>
</evidence>
<sequence>MKNIPLRNEIDNKYKWNLEDIYSSIDEFEKAFNETLNSLDILESFKGTLKNSSENLLNCLKECDKIGLLLDKIYVYANMKFHEDSTVSESQSLSNKAETLLTEYLFVTAFITPEIIEIPEETLKEFLEENQALRVYTHYLENIQREKKHILSEKEEKILSKFSQISRSPQNIFTMLNEADMTFGDVENENGEKVQLTKGRYVSFLESKNRNVRENAFNTLYEAYLAHKNTIASTYYGNVQADVTTSEIRGYNSSLEMALSDDNIPVSVYDNLIETVRNHLPLLHRYVSLRKKILGVENLHMYDLYVPLTPNFDMKVSYEEAKEIVKEGLKPLGEDYIENLEKGFNSGWIDVYENKGKRGGAYSWGTYAVHPYVLLNHQDNINSTFTLAHEMGHALHSYYTWEKQPYIYSGHKIFVAEVASTCNEVLLIKHLLNKTDDIEFKKYLVNYFLEQFRGTFFRQTMFAEFEKIAHEMVKNGEPLTAENLSSIYHKLNEDYFGNDIIIDEKIDIEWARIPHFYNSFYVYQYATGYSSAIALANKILTEGESAVEKYKDFLRKGNSEYSIDLLKGAGVDMTTKEPLESAMTVFEELLDEMEKLFLK</sequence>
<evidence type="ECO:0000256" key="6">
    <source>
        <dbReference type="RuleBase" id="RU368091"/>
    </source>
</evidence>
<keyword evidence="3 6" id="KW-0378">Hydrolase</keyword>
<dbReference type="PANTHER" id="PTHR11804:SF84">
    <property type="entry name" value="SACCHAROLYSIN"/>
    <property type="match status" value="1"/>
</dbReference>
<dbReference type="GO" id="GO:0004222">
    <property type="term" value="F:metalloendopeptidase activity"/>
    <property type="evidence" value="ECO:0007669"/>
    <property type="project" value="UniProtKB-UniRule"/>
</dbReference>
<dbReference type="GO" id="GO:0006518">
    <property type="term" value="P:peptide metabolic process"/>
    <property type="evidence" value="ECO:0007669"/>
    <property type="project" value="TreeGrafter"/>
</dbReference>